<comment type="caution">
    <text evidence="6">The sequence shown here is derived from an EMBL/GenBank/DDBJ whole genome shotgun (WGS) entry which is preliminary data.</text>
</comment>
<evidence type="ECO:0000256" key="1">
    <source>
        <dbReference type="ARBA" id="ARBA00023015"/>
    </source>
</evidence>
<dbReference type="InterPro" id="IPR029016">
    <property type="entry name" value="GAF-like_dom_sf"/>
</dbReference>
<keyword evidence="7" id="KW-1185">Reference proteome</keyword>
<dbReference type="PANTHER" id="PTHR30136:SF39">
    <property type="entry name" value="TRANSCRIPTIONAL REGULATORY PROTEIN"/>
    <property type="match status" value="1"/>
</dbReference>
<dbReference type="Pfam" id="PF01614">
    <property type="entry name" value="IclR_C"/>
    <property type="match status" value="1"/>
</dbReference>
<name>A0ABR7RC27_9PROT</name>
<gene>
    <name evidence="6" type="ORF">IBL25_19480</name>
</gene>
<dbReference type="InterPro" id="IPR005471">
    <property type="entry name" value="Tscrpt_reg_IclR_N"/>
</dbReference>
<evidence type="ECO:0000256" key="2">
    <source>
        <dbReference type="ARBA" id="ARBA00023125"/>
    </source>
</evidence>
<dbReference type="InterPro" id="IPR014757">
    <property type="entry name" value="Tscrpt_reg_IclR_C"/>
</dbReference>
<dbReference type="InterPro" id="IPR036388">
    <property type="entry name" value="WH-like_DNA-bd_sf"/>
</dbReference>
<keyword evidence="2" id="KW-0238">DNA-binding</keyword>
<reference evidence="6 7" key="1">
    <citation type="journal article" date="2009" name="Int. J. Syst. Evol. Microbiol.">
        <title>Transfer of Teichococcus ludipueritiae and Muricoccus roseus to the genus Roseomonas, as Roseomonas ludipueritiae comb. nov. and Roseomonas rosea comb. nov., respectively, and emended description of the genus Roseomonas.</title>
        <authorList>
            <person name="Sanchez-Porro C."/>
            <person name="Gallego V."/>
            <person name="Busse H.J."/>
            <person name="Kampfer P."/>
            <person name="Ventosa A."/>
        </authorList>
    </citation>
    <scope>NUCLEOTIDE SEQUENCE [LARGE SCALE GENOMIC DNA]</scope>
    <source>
        <strain evidence="6 7">DSM 14915</strain>
    </source>
</reference>
<dbReference type="Gene3D" id="1.10.10.10">
    <property type="entry name" value="Winged helix-like DNA-binding domain superfamily/Winged helix DNA-binding domain"/>
    <property type="match status" value="1"/>
</dbReference>
<dbReference type="PANTHER" id="PTHR30136">
    <property type="entry name" value="HELIX-TURN-HELIX TRANSCRIPTIONAL REGULATOR, ICLR FAMILY"/>
    <property type="match status" value="1"/>
</dbReference>
<dbReference type="Pfam" id="PF09339">
    <property type="entry name" value="HTH_IclR"/>
    <property type="match status" value="1"/>
</dbReference>
<protein>
    <submittedName>
        <fullName evidence="6">IclR family transcriptional regulator</fullName>
    </submittedName>
</protein>
<dbReference type="PROSITE" id="PS51078">
    <property type="entry name" value="ICLR_ED"/>
    <property type="match status" value="1"/>
</dbReference>
<dbReference type="InterPro" id="IPR050707">
    <property type="entry name" value="HTH_MetabolicPath_Reg"/>
</dbReference>
<dbReference type="Gene3D" id="3.30.450.40">
    <property type="match status" value="1"/>
</dbReference>
<dbReference type="RefSeq" id="WP_187780179.1">
    <property type="nucleotide sequence ID" value="NZ_JACTUZ010000121.1"/>
</dbReference>
<organism evidence="6 7">
    <name type="scientific">Pseudoroseomonas ludipueritiae</name>
    <dbReference type="NCBI Taxonomy" id="198093"/>
    <lineage>
        <taxon>Bacteria</taxon>
        <taxon>Pseudomonadati</taxon>
        <taxon>Pseudomonadota</taxon>
        <taxon>Alphaproteobacteria</taxon>
        <taxon>Acetobacterales</taxon>
        <taxon>Acetobacteraceae</taxon>
        <taxon>Pseudoroseomonas</taxon>
    </lineage>
</organism>
<keyword evidence="1" id="KW-0805">Transcription regulation</keyword>
<evidence type="ECO:0000259" key="5">
    <source>
        <dbReference type="PROSITE" id="PS51078"/>
    </source>
</evidence>
<feature type="domain" description="HTH iclR-type" evidence="4">
    <location>
        <begin position="12"/>
        <end position="75"/>
    </location>
</feature>
<evidence type="ECO:0000256" key="3">
    <source>
        <dbReference type="ARBA" id="ARBA00023163"/>
    </source>
</evidence>
<proteinExistence type="predicted"/>
<dbReference type="SMART" id="SM00346">
    <property type="entry name" value="HTH_ICLR"/>
    <property type="match status" value="1"/>
</dbReference>
<dbReference type="EMBL" id="JACTUZ010000121">
    <property type="protein sequence ID" value="MBC9179127.1"/>
    <property type="molecule type" value="Genomic_DNA"/>
</dbReference>
<evidence type="ECO:0000259" key="4">
    <source>
        <dbReference type="PROSITE" id="PS51077"/>
    </source>
</evidence>
<dbReference type="SUPFAM" id="SSF55781">
    <property type="entry name" value="GAF domain-like"/>
    <property type="match status" value="1"/>
</dbReference>
<dbReference type="InterPro" id="IPR036390">
    <property type="entry name" value="WH_DNA-bd_sf"/>
</dbReference>
<dbReference type="PROSITE" id="PS51077">
    <property type="entry name" value="HTH_ICLR"/>
    <property type="match status" value="1"/>
</dbReference>
<keyword evidence="3" id="KW-0804">Transcription</keyword>
<evidence type="ECO:0000313" key="6">
    <source>
        <dbReference type="EMBL" id="MBC9179127.1"/>
    </source>
</evidence>
<feature type="domain" description="IclR-ED" evidence="5">
    <location>
        <begin position="76"/>
        <end position="258"/>
    </location>
</feature>
<sequence length="260" mass="27630">MITARDERAEGVQAVRRATQILSAIARRSPSGLGLAELSRRTGLTHPTVRRILCCLIEEGFVVQDGPSRRYHLGPLIFEFGLCTPHQGALVRQARPAIERLAAATGDTVYLTARSGTDAVCLSRIEGTHPIRVVTTGEGDRRPLGVGAVGLAILSRLEEPEINSVLRENRQEYERYGLTLPKLHDAILASRQRGYGVTNGLLTAGVAGIGLAITSASGSPIAGVSLASTPDRIFGKQLEEKLALLRAEVAALSAGFHAAA</sequence>
<accession>A0ABR7RC27</accession>
<dbReference type="Proteomes" id="UP000603940">
    <property type="component" value="Unassembled WGS sequence"/>
</dbReference>
<dbReference type="SUPFAM" id="SSF46785">
    <property type="entry name" value="Winged helix' DNA-binding domain"/>
    <property type="match status" value="1"/>
</dbReference>
<evidence type="ECO:0000313" key="7">
    <source>
        <dbReference type="Proteomes" id="UP000603940"/>
    </source>
</evidence>